<accession>A0A922P1K0</accession>
<dbReference type="Proteomes" id="UP000052167">
    <property type="component" value="Unassembled WGS sequence"/>
</dbReference>
<dbReference type="RefSeq" id="WP_029620470.1">
    <property type="nucleotide sequence ID" value="NZ_CAJXID010000018.1"/>
</dbReference>
<keyword evidence="1" id="KW-1133">Transmembrane helix</keyword>
<feature type="transmembrane region" description="Helical" evidence="1">
    <location>
        <begin position="70"/>
        <end position="91"/>
    </location>
</feature>
<dbReference type="Pfam" id="PF09945">
    <property type="entry name" value="DUF2177"/>
    <property type="match status" value="1"/>
</dbReference>
<dbReference type="AlphaFoldDB" id="A0A922P1K0"/>
<organism evidence="2 3">
    <name type="scientific">Pseudorhizobium pelagicum</name>
    <dbReference type="NCBI Taxonomy" id="1509405"/>
    <lineage>
        <taxon>Bacteria</taxon>
        <taxon>Pseudomonadati</taxon>
        <taxon>Pseudomonadota</taxon>
        <taxon>Alphaproteobacteria</taxon>
        <taxon>Hyphomicrobiales</taxon>
        <taxon>Rhizobiaceae</taxon>
        <taxon>Rhizobium/Agrobacterium group</taxon>
        <taxon>Pseudorhizobium</taxon>
    </lineage>
</organism>
<keyword evidence="1" id="KW-0812">Transmembrane</keyword>
<protein>
    <submittedName>
        <fullName evidence="2">Membrane protein</fullName>
    </submittedName>
</protein>
<keyword evidence="1" id="KW-0472">Membrane</keyword>
<feature type="transmembrane region" description="Helical" evidence="1">
    <location>
        <begin position="6"/>
        <end position="24"/>
    </location>
</feature>
<name>A0A922P1K0_9HYPH</name>
<gene>
    <name evidence="2" type="ORF">GV68_10560</name>
</gene>
<dbReference type="InterPro" id="IPR018687">
    <property type="entry name" value="DUF2177_membr"/>
</dbReference>
<evidence type="ECO:0000313" key="2">
    <source>
        <dbReference type="EMBL" id="KEQ10687.1"/>
    </source>
</evidence>
<reference evidence="2 3" key="1">
    <citation type="submission" date="2014-06" db="EMBL/GenBank/DDBJ databases">
        <title>Rhizobium pelagicum/R2-400B4.</title>
        <authorList>
            <person name="Kimes N.E."/>
            <person name="Lopez-Perez M."/>
        </authorList>
    </citation>
    <scope>NUCLEOTIDE SEQUENCE [LARGE SCALE GENOMIC DNA]</scope>
    <source>
        <strain evidence="2 3">R2-400B4</strain>
    </source>
</reference>
<comment type="caution">
    <text evidence="2">The sequence shown here is derived from an EMBL/GenBank/DDBJ whole genome shotgun (WGS) entry which is preliminary data.</text>
</comment>
<keyword evidence="3" id="KW-1185">Reference proteome</keyword>
<evidence type="ECO:0000256" key="1">
    <source>
        <dbReference type="SAM" id="Phobius"/>
    </source>
</evidence>
<sequence>MLTPVVAYVSTAIVFLGIDALWLGRVATTYYRGWIGNMMLEQPNFAAAAVFYLVYVAGVVYFAVMPALNGGGWTQAAIAGAILGFIAYGTYDMTNLATLKNWPIIMTVVDMSWGTILTSFAAVMGFFITQKLV</sequence>
<dbReference type="EMBL" id="JOKJ01000002">
    <property type="protein sequence ID" value="KEQ10687.1"/>
    <property type="molecule type" value="Genomic_DNA"/>
</dbReference>
<evidence type="ECO:0000313" key="3">
    <source>
        <dbReference type="Proteomes" id="UP000052167"/>
    </source>
</evidence>
<feature type="transmembrane region" description="Helical" evidence="1">
    <location>
        <begin position="103"/>
        <end position="128"/>
    </location>
</feature>
<proteinExistence type="predicted"/>
<feature type="transmembrane region" description="Helical" evidence="1">
    <location>
        <begin position="45"/>
        <end position="64"/>
    </location>
</feature>